<dbReference type="RefSeq" id="WP_169456499.1">
    <property type="nucleotide sequence ID" value="NZ_CP051774.1"/>
</dbReference>
<name>A0A858RMW7_9BACT</name>
<feature type="chain" id="PRO_5032347639" evidence="1">
    <location>
        <begin position="20"/>
        <end position="243"/>
    </location>
</feature>
<reference evidence="2 3" key="1">
    <citation type="submission" date="2020-04" db="EMBL/GenBank/DDBJ databases">
        <title>Luteolibacter sp. G-1-1-1 isolated from soil.</title>
        <authorList>
            <person name="Dahal R.H."/>
        </authorList>
    </citation>
    <scope>NUCLEOTIDE SEQUENCE [LARGE SCALE GENOMIC DNA]</scope>
    <source>
        <strain evidence="2 3">G-1-1-1</strain>
    </source>
</reference>
<dbReference type="AlphaFoldDB" id="A0A858RMW7"/>
<keyword evidence="3" id="KW-1185">Reference proteome</keyword>
<evidence type="ECO:0000313" key="2">
    <source>
        <dbReference type="EMBL" id="QJE98055.1"/>
    </source>
</evidence>
<dbReference type="Proteomes" id="UP000501812">
    <property type="component" value="Chromosome"/>
</dbReference>
<sequence length="243" mass="26998">MKTKPLSFFFALLSPTLWAGPVIEVRNADGKTLMIELLALDGENVVFTTTGEKSKEHTLGLAKFDTDSQEKIREEAKALPPRLPKLDIEVVVSKRREKDGYYMINQEVSAKVKLRNLSARIPFPATKGTITYFGRNRKNPDNYRVMSKRSFDVEALIPNKGTEAEVLGFKTRFDSDNKGYGNVGGYEYDSYLLILADAEGNIIANKTSDAGVRAAIEKDASKTKQLSDLAEGAVVDKNLEIQQ</sequence>
<proteinExistence type="predicted"/>
<accession>A0A858RMW7</accession>
<feature type="signal peptide" evidence="1">
    <location>
        <begin position="1"/>
        <end position="19"/>
    </location>
</feature>
<evidence type="ECO:0000313" key="3">
    <source>
        <dbReference type="Proteomes" id="UP000501812"/>
    </source>
</evidence>
<organism evidence="2 3">
    <name type="scientific">Luteolibacter luteus</name>
    <dbReference type="NCBI Taxonomy" id="2728835"/>
    <lineage>
        <taxon>Bacteria</taxon>
        <taxon>Pseudomonadati</taxon>
        <taxon>Verrucomicrobiota</taxon>
        <taxon>Verrucomicrobiia</taxon>
        <taxon>Verrucomicrobiales</taxon>
        <taxon>Verrucomicrobiaceae</taxon>
        <taxon>Luteolibacter</taxon>
    </lineage>
</organism>
<evidence type="ECO:0000256" key="1">
    <source>
        <dbReference type="SAM" id="SignalP"/>
    </source>
</evidence>
<keyword evidence="1" id="KW-0732">Signal</keyword>
<dbReference type="KEGG" id="luo:HHL09_20455"/>
<dbReference type="EMBL" id="CP051774">
    <property type="protein sequence ID" value="QJE98055.1"/>
    <property type="molecule type" value="Genomic_DNA"/>
</dbReference>
<gene>
    <name evidence="2" type="ORF">HHL09_20455</name>
</gene>
<protein>
    <submittedName>
        <fullName evidence="2">Uncharacterized protein</fullName>
    </submittedName>
</protein>